<reference evidence="4" key="1">
    <citation type="journal article" date="2021" name="Nat. Commun.">
        <title>Genetic determinants of endophytism in the Arabidopsis root mycobiome.</title>
        <authorList>
            <person name="Mesny F."/>
            <person name="Miyauchi S."/>
            <person name="Thiergart T."/>
            <person name="Pickel B."/>
            <person name="Atanasova L."/>
            <person name="Karlsson M."/>
            <person name="Huettel B."/>
            <person name="Barry K.W."/>
            <person name="Haridas S."/>
            <person name="Chen C."/>
            <person name="Bauer D."/>
            <person name="Andreopoulos W."/>
            <person name="Pangilinan J."/>
            <person name="LaButti K."/>
            <person name="Riley R."/>
            <person name="Lipzen A."/>
            <person name="Clum A."/>
            <person name="Drula E."/>
            <person name="Henrissat B."/>
            <person name="Kohler A."/>
            <person name="Grigoriev I.V."/>
            <person name="Martin F.M."/>
            <person name="Hacquard S."/>
        </authorList>
    </citation>
    <scope>NUCLEOTIDE SEQUENCE</scope>
    <source>
        <strain evidence="4">MPI-CAGE-CH-0235</strain>
    </source>
</reference>
<comment type="caution">
    <text evidence="4">The sequence shown here is derived from an EMBL/GenBank/DDBJ whole genome shotgun (WGS) entry which is preliminary data.</text>
</comment>
<dbReference type="PRINTS" id="PR00682">
    <property type="entry name" value="IPNSYNTHASE"/>
</dbReference>
<sequence length="362" mass="40919">MDKDTYELRLMAGNGPITRTILRTPLRDATPAEIPIIDIGPLTSSSSSLVDRQDVARQIKDAAMNNGFFYIKNHAVPSSVTDEAYSACLEFFRQPLETKLKADQALSTYFNGYKGPNKQRINPNESIDVRETLSWTYDPRFDPTVEDPSKIPAQAAENIHSEEFIWAATSHLPQLKDSLIEYFKGCLTVARALTRSFALSLDLPEDFFDEKVKIPDASFAFNYYPPIPDAKPNDEEMQVSIGSHTDFQLFTILWQDEVGGLQVLNREGQWINAKPIPGTFVVNIGDYLQRITNDKYVSTVHRAQNMSGCERISMPFFWGFGLHESCHVLQSCVGPEGSKYEEINCKAWVQKRVQDMLKVSKS</sequence>
<keyword evidence="2" id="KW-0560">Oxidoreductase</keyword>
<dbReference type="InterPro" id="IPR026992">
    <property type="entry name" value="DIOX_N"/>
</dbReference>
<evidence type="ECO:0000256" key="1">
    <source>
        <dbReference type="ARBA" id="ARBA00008056"/>
    </source>
</evidence>
<keyword evidence="2" id="KW-0408">Iron</keyword>
<dbReference type="InterPro" id="IPR050231">
    <property type="entry name" value="Iron_ascorbate_oxido_reductase"/>
</dbReference>
<gene>
    <name evidence="4" type="ORF">B0I35DRAFT_424349</name>
</gene>
<proteinExistence type="inferred from homology"/>
<dbReference type="PROSITE" id="PS51471">
    <property type="entry name" value="FE2OG_OXY"/>
    <property type="match status" value="1"/>
</dbReference>
<dbReference type="OrthoDB" id="288590at2759"/>
<dbReference type="Pfam" id="PF03171">
    <property type="entry name" value="2OG-FeII_Oxy"/>
    <property type="match status" value="1"/>
</dbReference>
<dbReference type="Gene3D" id="2.60.120.330">
    <property type="entry name" value="B-lactam Antibiotic, Isopenicillin N Synthase, Chain"/>
    <property type="match status" value="1"/>
</dbReference>
<evidence type="ECO:0000313" key="4">
    <source>
        <dbReference type="EMBL" id="KAH7324508.1"/>
    </source>
</evidence>
<name>A0A8K0T2N3_9HYPO</name>
<dbReference type="EMBL" id="JAGPNK010000003">
    <property type="protein sequence ID" value="KAH7324508.1"/>
    <property type="molecule type" value="Genomic_DNA"/>
</dbReference>
<dbReference type="InterPro" id="IPR005123">
    <property type="entry name" value="Oxoglu/Fe-dep_dioxygenase_dom"/>
</dbReference>
<organism evidence="4 5">
    <name type="scientific">Stachybotrys elegans</name>
    <dbReference type="NCBI Taxonomy" id="80388"/>
    <lineage>
        <taxon>Eukaryota</taxon>
        <taxon>Fungi</taxon>
        <taxon>Dikarya</taxon>
        <taxon>Ascomycota</taxon>
        <taxon>Pezizomycotina</taxon>
        <taxon>Sordariomycetes</taxon>
        <taxon>Hypocreomycetidae</taxon>
        <taxon>Hypocreales</taxon>
        <taxon>Stachybotryaceae</taxon>
        <taxon>Stachybotrys</taxon>
    </lineage>
</organism>
<dbReference type="GO" id="GO:0044283">
    <property type="term" value="P:small molecule biosynthetic process"/>
    <property type="evidence" value="ECO:0007669"/>
    <property type="project" value="UniProtKB-ARBA"/>
</dbReference>
<dbReference type="AlphaFoldDB" id="A0A8K0T2N3"/>
<dbReference type="InterPro" id="IPR044861">
    <property type="entry name" value="IPNS-like_FE2OG_OXY"/>
</dbReference>
<keyword evidence="2" id="KW-0479">Metal-binding</keyword>
<evidence type="ECO:0000256" key="2">
    <source>
        <dbReference type="RuleBase" id="RU003682"/>
    </source>
</evidence>
<dbReference type="PANTHER" id="PTHR47990">
    <property type="entry name" value="2-OXOGLUTARATE (2OG) AND FE(II)-DEPENDENT OXYGENASE SUPERFAMILY PROTEIN-RELATED"/>
    <property type="match status" value="1"/>
</dbReference>
<comment type="similarity">
    <text evidence="1 2">Belongs to the iron/ascorbate-dependent oxidoreductase family.</text>
</comment>
<evidence type="ECO:0000313" key="5">
    <source>
        <dbReference type="Proteomes" id="UP000813444"/>
    </source>
</evidence>
<dbReference type="GO" id="GO:0016491">
    <property type="term" value="F:oxidoreductase activity"/>
    <property type="evidence" value="ECO:0007669"/>
    <property type="project" value="UniProtKB-KW"/>
</dbReference>
<keyword evidence="5" id="KW-1185">Reference proteome</keyword>
<dbReference type="Proteomes" id="UP000813444">
    <property type="component" value="Unassembled WGS sequence"/>
</dbReference>
<dbReference type="InterPro" id="IPR027443">
    <property type="entry name" value="IPNS-like_sf"/>
</dbReference>
<dbReference type="Pfam" id="PF14226">
    <property type="entry name" value="DIOX_N"/>
    <property type="match status" value="1"/>
</dbReference>
<dbReference type="SUPFAM" id="SSF51197">
    <property type="entry name" value="Clavaminate synthase-like"/>
    <property type="match status" value="1"/>
</dbReference>
<feature type="domain" description="Fe2OG dioxygenase" evidence="3">
    <location>
        <begin position="213"/>
        <end position="320"/>
    </location>
</feature>
<evidence type="ECO:0000259" key="3">
    <source>
        <dbReference type="PROSITE" id="PS51471"/>
    </source>
</evidence>
<dbReference type="GO" id="GO:0046872">
    <property type="term" value="F:metal ion binding"/>
    <property type="evidence" value="ECO:0007669"/>
    <property type="project" value="UniProtKB-KW"/>
</dbReference>
<protein>
    <recommendedName>
        <fullName evidence="3">Fe2OG dioxygenase domain-containing protein</fullName>
    </recommendedName>
</protein>
<accession>A0A8K0T2N3</accession>